<dbReference type="STRING" id="1806891.Cs308_0114"/>
<name>A0A1A9HTW3_9CHLA</name>
<sequence length="39" mass="4452">MFSMHGIAADRLLYNKITNLSSVFLRSFAQPFDGGNFER</sequence>
<dbReference type="EMBL" id="CP014639">
    <property type="protein sequence ID" value="ANH78285.1"/>
    <property type="molecule type" value="Genomic_DNA"/>
</dbReference>
<dbReference type="KEGG" id="csaz:Cs308_0114"/>
<reference evidence="1 2" key="1">
    <citation type="submission" date="2016-03" db="EMBL/GenBank/DDBJ databases">
        <title>Culture-independent genomics supports pathogen discovery for uncultivable bacteria within the genus Chlamydia.</title>
        <authorList>
            <person name="Taylor-Brown A."/>
            <person name="Bachmann N.L."/>
            <person name="Borel N."/>
            <person name="Polkinghorne A."/>
        </authorList>
    </citation>
    <scope>NUCLEOTIDE SEQUENCE [LARGE SCALE GENOMIC DNA]</scope>
    <source>
        <strain evidence="1 2">2742-308</strain>
    </source>
</reference>
<proteinExistence type="predicted"/>
<dbReference type="PATRIC" id="fig|1806891.3.peg.110"/>
<evidence type="ECO:0000313" key="1">
    <source>
        <dbReference type="EMBL" id="ANH78285.1"/>
    </source>
</evidence>
<dbReference type="AlphaFoldDB" id="A0A1A9HTW3"/>
<gene>
    <name evidence="1" type="ORF">Cs308_0114</name>
</gene>
<organism evidence="1 2">
    <name type="scientific">Candidatus Chlamydia sanziniae</name>
    <dbReference type="NCBI Taxonomy" id="1806891"/>
    <lineage>
        <taxon>Bacteria</taxon>
        <taxon>Pseudomonadati</taxon>
        <taxon>Chlamydiota</taxon>
        <taxon>Chlamydiia</taxon>
        <taxon>Chlamydiales</taxon>
        <taxon>Chlamydiaceae</taxon>
        <taxon>Chlamydia/Chlamydophila group</taxon>
        <taxon>Chlamydia</taxon>
    </lineage>
</organism>
<dbReference type="Proteomes" id="UP000078162">
    <property type="component" value="Chromosome"/>
</dbReference>
<evidence type="ECO:0000313" key="2">
    <source>
        <dbReference type="Proteomes" id="UP000078162"/>
    </source>
</evidence>
<keyword evidence="2" id="KW-1185">Reference proteome</keyword>
<protein>
    <submittedName>
        <fullName evidence="1">Uncharacterized protein</fullName>
    </submittedName>
</protein>
<accession>A0A1A9HTW3</accession>